<gene>
    <name evidence="1" type="ORF">DERYTH_LOCUS24348</name>
</gene>
<feature type="non-terminal residue" evidence="1">
    <location>
        <position position="90"/>
    </location>
</feature>
<proteinExistence type="predicted"/>
<organism evidence="1 2">
    <name type="scientific">Dentiscutata erythropus</name>
    <dbReference type="NCBI Taxonomy" id="1348616"/>
    <lineage>
        <taxon>Eukaryota</taxon>
        <taxon>Fungi</taxon>
        <taxon>Fungi incertae sedis</taxon>
        <taxon>Mucoromycota</taxon>
        <taxon>Glomeromycotina</taxon>
        <taxon>Glomeromycetes</taxon>
        <taxon>Diversisporales</taxon>
        <taxon>Gigasporaceae</taxon>
        <taxon>Dentiscutata</taxon>
    </lineage>
</organism>
<sequence length="90" mass="10279">LWLEQEIALQTVQIFVVMQQQIDSYNIPTVKASRPRFVTEAEPVSLLPAVVPIENKLEIPINAAAQKKIAEEIELIEKRIVELRQICEIT</sequence>
<evidence type="ECO:0000313" key="1">
    <source>
        <dbReference type="EMBL" id="CAG8805816.1"/>
    </source>
</evidence>
<dbReference type="Proteomes" id="UP000789405">
    <property type="component" value="Unassembled WGS sequence"/>
</dbReference>
<keyword evidence="2" id="KW-1185">Reference proteome</keyword>
<dbReference type="EMBL" id="CAJVPY010040533">
    <property type="protein sequence ID" value="CAG8805816.1"/>
    <property type="molecule type" value="Genomic_DNA"/>
</dbReference>
<name>A0A9N9PBU8_9GLOM</name>
<evidence type="ECO:0000313" key="2">
    <source>
        <dbReference type="Proteomes" id="UP000789405"/>
    </source>
</evidence>
<feature type="non-terminal residue" evidence="1">
    <location>
        <position position="1"/>
    </location>
</feature>
<dbReference type="AlphaFoldDB" id="A0A9N9PBU8"/>
<accession>A0A9N9PBU8</accession>
<reference evidence="1" key="1">
    <citation type="submission" date="2021-06" db="EMBL/GenBank/DDBJ databases">
        <authorList>
            <person name="Kallberg Y."/>
            <person name="Tangrot J."/>
            <person name="Rosling A."/>
        </authorList>
    </citation>
    <scope>NUCLEOTIDE SEQUENCE</scope>
    <source>
        <strain evidence="1">MA453B</strain>
    </source>
</reference>
<comment type="caution">
    <text evidence="1">The sequence shown here is derived from an EMBL/GenBank/DDBJ whole genome shotgun (WGS) entry which is preliminary data.</text>
</comment>
<protein>
    <submittedName>
        <fullName evidence="1">13453_t:CDS:1</fullName>
    </submittedName>
</protein>